<proteinExistence type="predicted"/>
<comment type="caution">
    <text evidence="1">The sequence shown here is derived from an EMBL/GenBank/DDBJ whole genome shotgun (WGS) entry which is preliminary data.</text>
</comment>
<dbReference type="PANTHER" id="PTHR32122">
    <property type="entry name" value="TATA BOX-BINDING PROTEIN ASSOCIATED FACTOR RNA POLYMERASE I SUBUNIT A"/>
    <property type="match status" value="1"/>
</dbReference>
<dbReference type="InterPro" id="IPR052669">
    <property type="entry name" value="SL1/TIF-IB_Component"/>
</dbReference>
<reference evidence="1" key="1">
    <citation type="journal article" date="2023" name="Mol. Biol. Evol.">
        <title>Third-Generation Sequencing Reveals the Adaptive Role of the Epigenome in Three Deep-Sea Polychaetes.</title>
        <authorList>
            <person name="Perez M."/>
            <person name="Aroh O."/>
            <person name="Sun Y."/>
            <person name="Lan Y."/>
            <person name="Juniper S.K."/>
            <person name="Young C.R."/>
            <person name="Angers B."/>
            <person name="Qian P.Y."/>
        </authorList>
    </citation>
    <scope>NUCLEOTIDE SEQUENCE</scope>
    <source>
        <strain evidence="1">R07B-5</strain>
    </source>
</reference>
<dbReference type="GO" id="GO:0006360">
    <property type="term" value="P:transcription by RNA polymerase I"/>
    <property type="evidence" value="ECO:0007669"/>
    <property type="project" value="InterPro"/>
</dbReference>
<dbReference type="EMBL" id="JAODUO010000338">
    <property type="protein sequence ID" value="KAK2182742.1"/>
    <property type="molecule type" value="Genomic_DNA"/>
</dbReference>
<accession>A0AAD9L3T3</accession>
<dbReference type="Pfam" id="PF14929">
    <property type="entry name" value="TAF1_subA"/>
    <property type="match status" value="1"/>
</dbReference>
<evidence type="ECO:0008006" key="3">
    <source>
        <dbReference type="Google" id="ProtNLM"/>
    </source>
</evidence>
<keyword evidence="2" id="KW-1185">Reference proteome</keyword>
<evidence type="ECO:0000313" key="2">
    <source>
        <dbReference type="Proteomes" id="UP001209878"/>
    </source>
</evidence>
<evidence type="ECO:0000313" key="1">
    <source>
        <dbReference type="EMBL" id="KAK2182742.1"/>
    </source>
</evidence>
<dbReference type="AlphaFoldDB" id="A0AAD9L3T3"/>
<dbReference type="GO" id="GO:0000120">
    <property type="term" value="C:RNA polymerase I transcription regulator complex"/>
    <property type="evidence" value="ECO:0007669"/>
    <property type="project" value="InterPro"/>
</dbReference>
<gene>
    <name evidence="1" type="ORF">NP493_339g02009</name>
</gene>
<organism evidence="1 2">
    <name type="scientific">Ridgeia piscesae</name>
    <name type="common">Tubeworm</name>
    <dbReference type="NCBI Taxonomy" id="27915"/>
    <lineage>
        <taxon>Eukaryota</taxon>
        <taxon>Metazoa</taxon>
        <taxon>Spiralia</taxon>
        <taxon>Lophotrochozoa</taxon>
        <taxon>Annelida</taxon>
        <taxon>Polychaeta</taxon>
        <taxon>Sedentaria</taxon>
        <taxon>Canalipalpata</taxon>
        <taxon>Sabellida</taxon>
        <taxon>Siboglinidae</taxon>
        <taxon>Ridgeia</taxon>
    </lineage>
</organism>
<name>A0AAD9L3T3_RIDPI</name>
<dbReference type="InterPro" id="IPR039495">
    <property type="entry name" value="TAF1A"/>
</dbReference>
<sequence>MEDLKQNLRPDNPLRVSDRYVNSGASLLPKLFILLRECLLSHRWKQVTEVMTVISKLPANNEITLLKVGMEVFQQVPGDNSALLEKLISQMKCLSTMNPKEVVLEHVLVLIHQKKFKDARQAFQHVPRRKSQKKSVTWRERERAHYIDLLFQGYQGLVFYVEWLTAQERLQDMRTQMEGSQLLQLSDRLSSEEEEARGLANRAINHLSALCGQPGVWDIFITKHIELLEFYGDHERAREVLMDYAEKNVANINAHRYLYNFYQRHDVDRTEKMEALQALCDVSPSDELVLDLHTLYMDAGAYTLRTLTLLFDMLDFVCWQTVDEPWRRLAGQLMETYRRHNKVDLDAIGECWRIRDTWWPLYHFTSHHVDTGDPSLLLHKAMVATFVLGADNSFTKLTLEVLTDVDHQQLLRECCHLVDVA</sequence>
<dbReference type="PANTHER" id="PTHR32122:SF1">
    <property type="entry name" value="TATA BOX-BINDING PROTEIN-ASSOCIATED FACTOR RNA POLYMERASE I SUBUNIT A"/>
    <property type="match status" value="1"/>
</dbReference>
<protein>
    <recommendedName>
        <fullName evidence="3">TATA box binding protein (TBP)-associated factor, RNA polymerase I, A</fullName>
    </recommendedName>
</protein>
<dbReference type="Proteomes" id="UP001209878">
    <property type="component" value="Unassembled WGS sequence"/>
</dbReference>